<dbReference type="AlphaFoldDB" id="A0A1M6XWQ3"/>
<dbReference type="EMBL" id="FRAS01000010">
    <property type="protein sequence ID" value="SHL10452.1"/>
    <property type="molecule type" value="Genomic_DNA"/>
</dbReference>
<dbReference type="InterPro" id="IPR019613">
    <property type="entry name" value="DUF4198"/>
</dbReference>
<evidence type="ECO:0000313" key="3">
    <source>
        <dbReference type="Proteomes" id="UP000183947"/>
    </source>
</evidence>
<keyword evidence="1" id="KW-0732">Signal</keyword>
<keyword evidence="3" id="KW-1185">Reference proteome</keyword>
<dbReference type="OrthoDB" id="581894at2"/>
<dbReference type="Pfam" id="PF10670">
    <property type="entry name" value="DUF4198"/>
    <property type="match status" value="1"/>
</dbReference>
<evidence type="ECO:0000256" key="1">
    <source>
        <dbReference type="SAM" id="SignalP"/>
    </source>
</evidence>
<feature type="chain" id="PRO_5009922604" description="DUF4198 domain-containing protein" evidence="1">
    <location>
        <begin position="27"/>
        <end position="281"/>
    </location>
</feature>
<dbReference type="Proteomes" id="UP000183947">
    <property type="component" value="Unassembled WGS sequence"/>
</dbReference>
<gene>
    <name evidence="2" type="ORF">SAMN02746009_02114</name>
</gene>
<dbReference type="STRING" id="1121959.SAMN02746009_02114"/>
<evidence type="ECO:0000313" key="2">
    <source>
        <dbReference type="EMBL" id="SHL10452.1"/>
    </source>
</evidence>
<organism evidence="2 3">
    <name type="scientific">Hymenobacter psychrotolerans DSM 18569</name>
    <dbReference type="NCBI Taxonomy" id="1121959"/>
    <lineage>
        <taxon>Bacteria</taxon>
        <taxon>Pseudomonadati</taxon>
        <taxon>Bacteroidota</taxon>
        <taxon>Cytophagia</taxon>
        <taxon>Cytophagales</taxon>
        <taxon>Hymenobacteraceae</taxon>
        <taxon>Hymenobacter</taxon>
    </lineage>
</organism>
<protein>
    <recommendedName>
        <fullName evidence="4">DUF4198 domain-containing protein</fullName>
    </recommendedName>
</protein>
<proteinExistence type="predicted"/>
<feature type="signal peptide" evidence="1">
    <location>
        <begin position="1"/>
        <end position="26"/>
    </location>
</feature>
<evidence type="ECO:0008006" key="4">
    <source>
        <dbReference type="Google" id="ProtNLM"/>
    </source>
</evidence>
<sequence length="281" mass="30803">MPRPFHFRPRIFLLTGACLLAGSALASEFWLTAPRFFVAPGSLLNLRVLVGENFTGKRWPGKSARVTQLTHYAPDGPTDLLPGAATADTLHPVLQLRQPGVHMVALATNNTFTTLDADQFNAYLKAAGLDQILLERQKRGSISKPGREAYRRCAKTLLQAGTPSPSDTARAWSRPAGQPLEFVPEQNPYTLRAGASLTVRVLVGGQPKPGQLVQIWQRSPGRPASVFKLYSNQNGRVLFRLREPGEYMLSAVQMLPATLAEADWQSTWATLTFGFRPVSGL</sequence>
<name>A0A1M6XWQ3_9BACT</name>
<dbReference type="RefSeq" id="WP_073284291.1">
    <property type="nucleotide sequence ID" value="NZ_FRAS01000010.1"/>
</dbReference>
<accession>A0A1M6XWQ3</accession>
<reference evidence="3" key="1">
    <citation type="submission" date="2016-11" db="EMBL/GenBank/DDBJ databases">
        <authorList>
            <person name="Varghese N."/>
            <person name="Submissions S."/>
        </authorList>
    </citation>
    <scope>NUCLEOTIDE SEQUENCE [LARGE SCALE GENOMIC DNA]</scope>
    <source>
        <strain evidence="3">DSM 18569</strain>
    </source>
</reference>